<evidence type="ECO:0000256" key="2">
    <source>
        <dbReference type="SAM" id="Phobius"/>
    </source>
</evidence>
<evidence type="ECO:0000313" key="3">
    <source>
        <dbReference type="EMBL" id="RDL31148.1"/>
    </source>
</evidence>
<evidence type="ECO:0000256" key="1">
    <source>
        <dbReference type="SAM" id="MobiDB-lite"/>
    </source>
</evidence>
<keyword evidence="2" id="KW-0472">Membrane</keyword>
<evidence type="ECO:0000313" key="4">
    <source>
        <dbReference type="Proteomes" id="UP000254866"/>
    </source>
</evidence>
<dbReference type="RefSeq" id="XP_031865397.1">
    <property type="nucleotide sequence ID" value="XM_032018560.1"/>
</dbReference>
<feature type="region of interest" description="Disordered" evidence="1">
    <location>
        <begin position="97"/>
        <end position="120"/>
    </location>
</feature>
<dbReference type="OrthoDB" id="3903189at2759"/>
<proteinExistence type="predicted"/>
<feature type="transmembrane region" description="Helical" evidence="2">
    <location>
        <begin position="12"/>
        <end position="34"/>
    </location>
</feature>
<sequence length="266" mass="29073">MSPTVITGYRKLRLLALFSLGFFLVAITVIRLPFNVEGAGMQINRTTWANVESFTAAIVANIPTLYTLRKKLPDRSTTLKKLNGGLIGGWMEAGEKSPDGAASDAGSLQPTEDENSPKKHILAKKSVEIQERRKAMFIPPLPGKEDEVSEGWDRRARIRGGKMELMDDAEWQRERQKDRHTAKATAIIAATNFRLGPRIARAAGGTGLDVTVTSESCLLASRLAWQRPSVTDRMSSALTDTKACLNVPEARGGQDDGGRRAEKKGV</sequence>
<organism evidence="3 4">
    <name type="scientific">Venustampulla echinocandica</name>
    <dbReference type="NCBI Taxonomy" id="2656787"/>
    <lineage>
        <taxon>Eukaryota</taxon>
        <taxon>Fungi</taxon>
        <taxon>Dikarya</taxon>
        <taxon>Ascomycota</taxon>
        <taxon>Pezizomycotina</taxon>
        <taxon>Leotiomycetes</taxon>
        <taxon>Helotiales</taxon>
        <taxon>Pleuroascaceae</taxon>
        <taxon>Venustampulla</taxon>
    </lineage>
</organism>
<dbReference type="EMBL" id="NPIC01000013">
    <property type="protein sequence ID" value="RDL31148.1"/>
    <property type="molecule type" value="Genomic_DNA"/>
</dbReference>
<feature type="compositionally biased region" description="Basic and acidic residues" evidence="1">
    <location>
        <begin position="252"/>
        <end position="266"/>
    </location>
</feature>
<comment type="caution">
    <text evidence="3">The sequence shown here is derived from an EMBL/GenBank/DDBJ whole genome shotgun (WGS) entry which is preliminary data.</text>
</comment>
<reference evidence="3 4" key="1">
    <citation type="journal article" date="2018" name="IMA Fungus">
        <title>IMA Genome-F 9: Draft genome sequence of Annulohypoxylon stygium, Aspergillus mulundensis, Berkeleyomyces basicola (syn. Thielaviopsis basicola), Ceratocystis smalleyi, two Cercospora beticola strains, Coleophoma cylindrospora, Fusarium fracticaudum, Phialophora cf. hyalina, and Morchella septimelata.</title>
        <authorList>
            <person name="Wingfield B.D."/>
            <person name="Bills G.F."/>
            <person name="Dong Y."/>
            <person name="Huang W."/>
            <person name="Nel W.J."/>
            <person name="Swalarsk-Parry B.S."/>
            <person name="Vaghefi N."/>
            <person name="Wilken P.M."/>
            <person name="An Z."/>
            <person name="de Beer Z.W."/>
            <person name="De Vos L."/>
            <person name="Chen L."/>
            <person name="Duong T.A."/>
            <person name="Gao Y."/>
            <person name="Hammerbacher A."/>
            <person name="Kikkert J.R."/>
            <person name="Li Y."/>
            <person name="Li H."/>
            <person name="Li K."/>
            <person name="Li Q."/>
            <person name="Liu X."/>
            <person name="Ma X."/>
            <person name="Naidoo K."/>
            <person name="Pethybridge S.J."/>
            <person name="Sun J."/>
            <person name="Steenkamp E.T."/>
            <person name="van der Nest M.A."/>
            <person name="van Wyk S."/>
            <person name="Wingfield M.J."/>
            <person name="Xiong C."/>
            <person name="Yue Q."/>
            <person name="Zhang X."/>
        </authorList>
    </citation>
    <scope>NUCLEOTIDE SEQUENCE [LARGE SCALE GENOMIC DNA]</scope>
    <source>
        <strain evidence="3 4">BP 5553</strain>
    </source>
</reference>
<dbReference type="AlphaFoldDB" id="A0A370TB57"/>
<accession>A0A370TB57</accession>
<keyword evidence="4" id="KW-1185">Reference proteome</keyword>
<dbReference type="GeneID" id="43602786"/>
<keyword evidence="2" id="KW-1133">Transmembrane helix</keyword>
<gene>
    <name evidence="3" type="ORF">BP5553_09937</name>
</gene>
<feature type="region of interest" description="Disordered" evidence="1">
    <location>
        <begin position="246"/>
        <end position="266"/>
    </location>
</feature>
<keyword evidence="2" id="KW-0812">Transmembrane</keyword>
<dbReference type="Proteomes" id="UP000254866">
    <property type="component" value="Unassembled WGS sequence"/>
</dbReference>
<name>A0A370TB57_9HELO</name>
<protein>
    <submittedName>
        <fullName evidence="3">Uncharacterized protein</fullName>
    </submittedName>
</protein>